<organism evidence="2 3">
    <name type="scientific">Enhygromyxa salina</name>
    <dbReference type="NCBI Taxonomy" id="215803"/>
    <lineage>
        <taxon>Bacteria</taxon>
        <taxon>Pseudomonadati</taxon>
        <taxon>Myxococcota</taxon>
        <taxon>Polyangia</taxon>
        <taxon>Nannocystales</taxon>
        <taxon>Nannocystaceae</taxon>
        <taxon>Enhygromyxa</taxon>
    </lineage>
</organism>
<protein>
    <submittedName>
        <fullName evidence="2">Uncharacterized protein</fullName>
    </submittedName>
</protein>
<dbReference type="InterPro" id="IPR028974">
    <property type="entry name" value="TSP_type-3_rpt"/>
</dbReference>
<dbReference type="EMBL" id="JMCC02000021">
    <property type="protein sequence ID" value="KIG17650.1"/>
    <property type="molecule type" value="Genomic_DNA"/>
</dbReference>
<dbReference type="Gene3D" id="4.10.1080.10">
    <property type="entry name" value="TSP type-3 repeat"/>
    <property type="match status" value="1"/>
</dbReference>
<accession>A0A0C2D7R1</accession>
<evidence type="ECO:0000313" key="3">
    <source>
        <dbReference type="Proteomes" id="UP000031599"/>
    </source>
</evidence>
<dbReference type="Proteomes" id="UP000031599">
    <property type="component" value="Unassembled WGS sequence"/>
</dbReference>
<feature type="compositionally biased region" description="Acidic residues" evidence="1">
    <location>
        <begin position="552"/>
        <end position="568"/>
    </location>
</feature>
<dbReference type="PROSITE" id="PS51257">
    <property type="entry name" value="PROKAR_LIPOPROTEIN"/>
    <property type="match status" value="1"/>
</dbReference>
<feature type="compositionally biased region" description="Acidic residues" evidence="1">
    <location>
        <begin position="576"/>
        <end position="585"/>
    </location>
</feature>
<dbReference type="RefSeq" id="WP_146658385.1">
    <property type="nucleotide sequence ID" value="NZ_JMCC02000021.1"/>
</dbReference>
<dbReference type="GO" id="GO:0005509">
    <property type="term" value="F:calcium ion binding"/>
    <property type="evidence" value="ECO:0007669"/>
    <property type="project" value="InterPro"/>
</dbReference>
<reference evidence="2 3" key="1">
    <citation type="submission" date="2014-12" db="EMBL/GenBank/DDBJ databases">
        <title>Genome assembly of Enhygromyxa salina DSM 15201.</title>
        <authorList>
            <person name="Sharma G."/>
            <person name="Subramanian S."/>
        </authorList>
    </citation>
    <scope>NUCLEOTIDE SEQUENCE [LARGE SCALE GENOMIC DNA]</scope>
    <source>
        <strain evidence="2 3">DSM 15201</strain>
    </source>
</reference>
<evidence type="ECO:0000313" key="2">
    <source>
        <dbReference type="EMBL" id="KIG17650.1"/>
    </source>
</evidence>
<name>A0A0C2D7R1_9BACT</name>
<evidence type="ECO:0000256" key="1">
    <source>
        <dbReference type="SAM" id="MobiDB-lite"/>
    </source>
</evidence>
<dbReference type="AlphaFoldDB" id="A0A0C2D7R1"/>
<feature type="region of interest" description="Disordered" evidence="1">
    <location>
        <begin position="541"/>
        <end position="666"/>
    </location>
</feature>
<comment type="caution">
    <text evidence="2">The sequence shown here is derived from an EMBL/GenBank/DDBJ whole genome shotgun (WGS) entry which is preliminary data.</text>
</comment>
<dbReference type="SUPFAM" id="SSF103647">
    <property type="entry name" value="TSP type-3 repeat"/>
    <property type="match status" value="1"/>
</dbReference>
<sequence>MPRGLGLLLLLLVVFSCTSGVAYQRGPVIPTTGLELGPSERAEEQRRSLRHVFYRNNEMPPTPSPRELRRLEHNLAEAPPVEVRELHDLFGNDVELLAFATRDTDADGVLDYRISEYRGKFFEGDLDLDNDGIRNVYDSAPYDRDVGGVDTNGDGVPDKPGSFADRDGDGIPDHLDWSRRKGDQLAEIQAALFRDYDVILVERSARFTPELVHAIDDTLRLVFHERLATLRTIAVEDQLLISPDLGDNGFMLAQTQTLTVYTKSLEGAPPLVLLGLLVHEVDHAWQLAQDFDETNLLAENKKMHFPPGNFTSSLERFGWEVDENTLGEGYYHRLYWPHFYATSPRYLYRGSAANEWAVWFESVQRESGPEFLRNSPAVTWGMVGPYSLTSPWEWHADQLMASLYNRLDRGLSEHPNQSYRSSVGTLLRARMLQVVQAQWSRYDYRNAVGTSIDRELGRRFELSPNEIELLVERYMLPLVDLPMLSEALALESEALGVAKLSDALATSWDELSERANDPQRLRPDLHALVRAGMGAWHMSNANVGAGGNAEEPGAEAESEAEAEADAEADATTPGEPEADEADSSIDEAPQSPATAIGPAASGPAPDQSPLTRSGRTSRGAGRVGGIMQGEPQPGDDLLAGAGDAEFEDGGAEIRGEGSERGSSGVRRAVDPVVSLFEQLRLAVPQPVEPVEPGQPDGG</sequence>
<proteinExistence type="predicted"/>
<gene>
    <name evidence="2" type="ORF">DB30_02925</name>
</gene>
<feature type="compositionally biased region" description="Low complexity" evidence="1">
    <location>
        <begin position="611"/>
        <end position="620"/>
    </location>
</feature>
<feature type="region of interest" description="Disordered" evidence="1">
    <location>
        <begin position="144"/>
        <end position="168"/>
    </location>
</feature>